<evidence type="ECO:0000313" key="19">
    <source>
        <dbReference type="Proteomes" id="UP000294829"/>
    </source>
</evidence>
<dbReference type="PROSITE" id="PS50885">
    <property type="entry name" value="HAMP"/>
    <property type="match status" value="1"/>
</dbReference>
<evidence type="ECO:0000313" key="18">
    <source>
        <dbReference type="EMBL" id="TDK60056.1"/>
    </source>
</evidence>
<dbReference type="SMART" id="SM00387">
    <property type="entry name" value="HATPase_c"/>
    <property type="match status" value="1"/>
</dbReference>
<comment type="catalytic activity">
    <reaction evidence="1">
        <text>ATP + protein L-histidine = ADP + protein N-phospho-L-histidine.</text>
        <dbReference type="EC" id="2.7.13.3"/>
    </reaction>
</comment>
<feature type="domain" description="HAMP" evidence="17">
    <location>
        <begin position="152"/>
        <end position="204"/>
    </location>
</feature>
<gene>
    <name evidence="18" type="ORF">E2I14_18350</name>
</gene>
<evidence type="ECO:0000256" key="8">
    <source>
        <dbReference type="ARBA" id="ARBA00022692"/>
    </source>
</evidence>
<dbReference type="InterPro" id="IPR036097">
    <property type="entry name" value="HisK_dim/P_sf"/>
</dbReference>
<dbReference type="Pfam" id="PF02518">
    <property type="entry name" value="HATPase_c"/>
    <property type="match status" value="1"/>
</dbReference>
<dbReference type="PANTHER" id="PTHR44936">
    <property type="entry name" value="SENSOR PROTEIN CREC"/>
    <property type="match status" value="1"/>
</dbReference>
<keyword evidence="11" id="KW-0067">ATP-binding</keyword>
<dbReference type="InterPro" id="IPR004358">
    <property type="entry name" value="Sig_transdc_His_kin-like_C"/>
</dbReference>
<evidence type="ECO:0000256" key="14">
    <source>
        <dbReference type="ARBA" id="ARBA00023136"/>
    </source>
</evidence>
<comment type="subcellular location">
    <subcellularLocation>
        <location evidence="2">Cell inner membrane</location>
        <topology evidence="2">Multi-pass membrane protein</topology>
    </subcellularLocation>
</comment>
<dbReference type="EMBL" id="SMYL01000018">
    <property type="protein sequence ID" value="TDK60056.1"/>
    <property type="molecule type" value="Genomic_DNA"/>
</dbReference>
<dbReference type="AlphaFoldDB" id="A0A4R5VQY2"/>
<keyword evidence="12 15" id="KW-1133">Transmembrane helix</keyword>
<dbReference type="SUPFAM" id="SSF47384">
    <property type="entry name" value="Homodimeric domain of signal transducing histidine kinase"/>
    <property type="match status" value="1"/>
</dbReference>
<dbReference type="GO" id="GO:0000155">
    <property type="term" value="F:phosphorelay sensor kinase activity"/>
    <property type="evidence" value="ECO:0007669"/>
    <property type="project" value="InterPro"/>
</dbReference>
<dbReference type="SMART" id="SM00304">
    <property type="entry name" value="HAMP"/>
    <property type="match status" value="1"/>
</dbReference>
<evidence type="ECO:0000256" key="3">
    <source>
        <dbReference type="ARBA" id="ARBA00012438"/>
    </source>
</evidence>
<accession>A0A4R5VQY2</accession>
<dbReference type="InterPro" id="IPR036890">
    <property type="entry name" value="HATPase_C_sf"/>
</dbReference>
<dbReference type="Gene3D" id="3.30.565.10">
    <property type="entry name" value="Histidine kinase-like ATPase, C-terminal domain"/>
    <property type="match status" value="1"/>
</dbReference>
<dbReference type="SUPFAM" id="SSF55874">
    <property type="entry name" value="ATPase domain of HSP90 chaperone/DNA topoisomerase II/histidine kinase"/>
    <property type="match status" value="1"/>
</dbReference>
<evidence type="ECO:0000256" key="12">
    <source>
        <dbReference type="ARBA" id="ARBA00022989"/>
    </source>
</evidence>
<dbReference type="EC" id="2.7.13.3" evidence="3"/>
<keyword evidence="5" id="KW-0997">Cell inner membrane</keyword>
<name>A0A4R5VQY2_9BURK</name>
<keyword evidence="13" id="KW-0902">Two-component regulatory system</keyword>
<dbReference type="InterPro" id="IPR003660">
    <property type="entry name" value="HAMP_dom"/>
</dbReference>
<keyword evidence="9" id="KW-0547">Nucleotide-binding</keyword>
<dbReference type="InterPro" id="IPR005467">
    <property type="entry name" value="His_kinase_dom"/>
</dbReference>
<dbReference type="OrthoDB" id="9804645at2"/>
<evidence type="ECO:0000256" key="13">
    <source>
        <dbReference type="ARBA" id="ARBA00023012"/>
    </source>
</evidence>
<comment type="caution">
    <text evidence="18">The sequence shown here is derived from an EMBL/GenBank/DDBJ whole genome shotgun (WGS) entry which is preliminary data.</text>
</comment>
<evidence type="ECO:0000256" key="6">
    <source>
        <dbReference type="ARBA" id="ARBA00022553"/>
    </source>
</evidence>
<dbReference type="Pfam" id="PF00672">
    <property type="entry name" value="HAMP"/>
    <property type="match status" value="1"/>
</dbReference>
<keyword evidence="8 15" id="KW-0812">Transmembrane</keyword>
<evidence type="ECO:0000256" key="5">
    <source>
        <dbReference type="ARBA" id="ARBA00022519"/>
    </source>
</evidence>
<dbReference type="InterPro" id="IPR003661">
    <property type="entry name" value="HisK_dim/P_dom"/>
</dbReference>
<sequence length="414" mass="45870">MALGERKTSLIQTRETHFLERAEQFVMAIDSLPAENRVKFIKMLPRFGIRISTTPDLTDSLPANTPNAQKMAEKLGPEFQVTSLPFVQCPMYGPESPPLTCENFAVTLHDGMHISFMLMPPRNPLPPLNPDFYRYLLFFLICIAGLAYVVTRMAIRPLRQLSQAALDLGNDINQAPLVVQGATELRDASSAFNSMQARIRHYIEQRTHMLAAITHDLQTPLTRIRLRLEKVDDTDLRDRLISDLSAMQDMVREGLSLARSMDSSEQKQSVNLDSLIDSAVTDATDAGQPVKLVGESRMSIKAQPQAILRCVNNIIDNAIKYGHFANVSVAQETNHIAAIRVRDGGPGIPESELEKIFTPFYRLEASRSRDSGGTGLGLTIARNIVEQHGGTLTVRNHPEGGLEAILKIPGKVLP</sequence>
<dbReference type="PANTHER" id="PTHR44936:SF5">
    <property type="entry name" value="SENSOR HISTIDINE KINASE ENVZ"/>
    <property type="match status" value="1"/>
</dbReference>
<keyword evidence="6" id="KW-0597">Phosphoprotein</keyword>
<protein>
    <recommendedName>
        <fullName evidence="3">histidine kinase</fullName>
        <ecNumber evidence="3">2.7.13.3</ecNumber>
    </recommendedName>
</protein>
<evidence type="ECO:0000256" key="15">
    <source>
        <dbReference type="SAM" id="Phobius"/>
    </source>
</evidence>
<evidence type="ECO:0000256" key="10">
    <source>
        <dbReference type="ARBA" id="ARBA00022777"/>
    </source>
</evidence>
<evidence type="ECO:0000256" key="9">
    <source>
        <dbReference type="ARBA" id="ARBA00022741"/>
    </source>
</evidence>
<evidence type="ECO:0000256" key="1">
    <source>
        <dbReference type="ARBA" id="ARBA00000085"/>
    </source>
</evidence>
<feature type="transmembrane region" description="Helical" evidence="15">
    <location>
        <begin position="132"/>
        <end position="151"/>
    </location>
</feature>
<dbReference type="InterPro" id="IPR050980">
    <property type="entry name" value="2C_sensor_his_kinase"/>
</dbReference>
<evidence type="ECO:0000256" key="4">
    <source>
        <dbReference type="ARBA" id="ARBA00022475"/>
    </source>
</evidence>
<evidence type="ECO:0000256" key="7">
    <source>
        <dbReference type="ARBA" id="ARBA00022679"/>
    </source>
</evidence>
<dbReference type="PRINTS" id="PR00344">
    <property type="entry name" value="BCTRLSENSOR"/>
</dbReference>
<keyword evidence="19" id="KW-1185">Reference proteome</keyword>
<feature type="domain" description="Histidine kinase" evidence="16">
    <location>
        <begin position="212"/>
        <end position="412"/>
    </location>
</feature>
<keyword evidence="7" id="KW-0808">Transferase</keyword>
<evidence type="ECO:0000259" key="16">
    <source>
        <dbReference type="PROSITE" id="PS50109"/>
    </source>
</evidence>
<dbReference type="CDD" id="cd06225">
    <property type="entry name" value="HAMP"/>
    <property type="match status" value="1"/>
</dbReference>
<dbReference type="InterPro" id="IPR003594">
    <property type="entry name" value="HATPase_dom"/>
</dbReference>
<dbReference type="Proteomes" id="UP000294829">
    <property type="component" value="Unassembled WGS sequence"/>
</dbReference>
<dbReference type="PROSITE" id="PS50109">
    <property type="entry name" value="HIS_KIN"/>
    <property type="match status" value="1"/>
</dbReference>
<dbReference type="Gene3D" id="1.10.287.130">
    <property type="match status" value="1"/>
</dbReference>
<evidence type="ECO:0000259" key="17">
    <source>
        <dbReference type="PROSITE" id="PS50885"/>
    </source>
</evidence>
<proteinExistence type="predicted"/>
<keyword evidence="14 15" id="KW-0472">Membrane</keyword>
<organism evidence="18 19">
    <name type="scientific">Sapientia aquatica</name>
    <dbReference type="NCBI Taxonomy" id="1549640"/>
    <lineage>
        <taxon>Bacteria</taxon>
        <taxon>Pseudomonadati</taxon>
        <taxon>Pseudomonadota</taxon>
        <taxon>Betaproteobacteria</taxon>
        <taxon>Burkholderiales</taxon>
        <taxon>Oxalobacteraceae</taxon>
        <taxon>Sapientia</taxon>
    </lineage>
</organism>
<keyword evidence="10" id="KW-0418">Kinase</keyword>
<evidence type="ECO:0000256" key="2">
    <source>
        <dbReference type="ARBA" id="ARBA00004429"/>
    </source>
</evidence>
<dbReference type="GO" id="GO:0005886">
    <property type="term" value="C:plasma membrane"/>
    <property type="evidence" value="ECO:0007669"/>
    <property type="project" value="UniProtKB-SubCell"/>
</dbReference>
<reference evidence="18 19" key="1">
    <citation type="submission" date="2019-03" db="EMBL/GenBank/DDBJ databases">
        <title>Sapientia aquatica gen. nov., sp. nov., isolated from a crater lake.</title>
        <authorList>
            <person name="Felfoldi T."/>
            <person name="Szabo A."/>
            <person name="Toth E."/>
            <person name="Schumann P."/>
            <person name="Keki Z."/>
            <person name="Marialigeti K."/>
            <person name="Mathe I."/>
        </authorList>
    </citation>
    <scope>NUCLEOTIDE SEQUENCE [LARGE SCALE GENOMIC DNA]</scope>
    <source>
        <strain evidence="18 19">SA-152</strain>
    </source>
</reference>
<dbReference type="GO" id="GO:0005524">
    <property type="term" value="F:ATP binding"/>
    <property type="evidence" value="ECO:0007669"/>
    <property type="project" value="UniProtKB-KW"/>
</dbReference>
<dbReference type="SMART" id="SM00388">
    <property type="entry name" value="HisKA"/>
    <property type="match status" value="1"/>
</dbReference>
<keyword evidence="4" id="KW-1003">Cell membrane</keyword>
<evidence type="ECO:0000256" key="11">
    <source>
        <dbReference type="ARBA" id="ARBA00022840"/>
    </source>
</evidence>
<dbReference type="CDD" id="cd00082">
    <property type="entry name" value="HisKA"/>
    <property type="match status" value="1"/>
</dbReference>